<accession>D9XLZ3</accession>
<feature type="compositionally biased region" description="Polar residues" evidence="1">
    <location>
        <begin position="74"/>
        <end position="88"/>
    </location>
</feature>
<organism evidence="2 3">
    <name type="scientific">Streptomyces griseoflavus Tu4000</name>
    <dbReference type="NCBI Taxonomy" id="467200"/>
    <lineage>
        <taxon>Bacteria</taxon>
        <taxon>Bacillati</taxon>
        <taxon>Actinomycetota</taxon>
        <taxon>Actinomycetes</taxon>
        <taxon>Kitasatosporales</taxon>
        <taxon>Streptomycetaceae</taxon>
        <taxon>Streptomyces</taxon>
    </lineage>
</organism>
<dbReference type="CDD" id="cd12797">
    <property type="entry name" value="M23_peptidase"/>
    <property type="match status" value="1"/>
</dbReference>
<protein>
    <submittedName>
        <fullName evidence="2">M23 peptidase domain-containing protein</fullName>
    </submittedName>
</protein>
<dbReference type="eggNOG" id="COG0739">
    <property type="taxonomic scope" value="Bacteria"/>
</dbReference>
<dbReference type="InterPro" id="IPR011055">
    <property type="entry name" value="Dup_hybrid_motif"/>
</dbReference>
<dbReference type="Gene3D" id="2.70.70.10">
    <property type="entry name" value="Glucose Permease (Domain IIA)"/>
    <property type="match status" value="1"/>
</dbReference>
<name>D9XLZ3_9ACTN</name>
<keyword evidence="3" id="KW-1185">Reference proteome</keyword>
<dbReference type="SUPFAM" id="SSF51261">
    <property type="entry name" value="Duplicated hybrid motif"/>
    <property type="match status" value="1"/>
</dbReference>
<feature type="region of interest" description="Disordered" evidence="1">
    <location>
        <begin position="70"/>
        <end position="90"/>
    </location>
</feature>
<proteinExistence type="predicted"/>
<evidence type="ECO:0000313" key="2">
    <source>
        <dbReference type="EMBL" id="EFL37375.1"/>
    </source>
</evidence>
<reference evidence="2" key="1">
    <citation type="submission" date="2009-02" db="EMBL/GenBank/DDBJ databases">
        <title>Annotation of Streptomyces griseoflavus strain Tu4000.</title>
        <authorList>
            <consortium name="The Broad Institute Genome Sequencing Platform"/>
            <consortium name="Broad Institute Microbial Sequencing Center"/>
            <person name="Fischbach M."/>
            <person name="Godfrey P."/>
            <person name="Ward D."/>
            <person name="Young S."/>
            <person name="Zeng Q."/>
            <person name="Koehrsen M."/>
            <person name="Alvarado L."/>
            <person name="Berlin A.M."/>
            <person name="Bochicchio J."/>
            <person name="Borenstein D."/>
            <person name="Chapman S.B."/>
            <person name="Chen Z."/>
            <person name="Engels R."/>
            <person name="Freedman E."/>
            <person name="Gellesch M."/>
            <person name="Goldberg J."/>
            <person name="Griggs A."/>
            <person name="Gujja S."/>
            <person name="Heilman E.R."/>
            <person name="Heiman D.I."/>
            <person name="Hepburn T.A."/>
            <person name="Howarth C."/>
            <person name="Jen D."/>
            <person name="Larson L."/>
            <person name="Lewis B."/>
            <person name="Mehta T."/>
            <person name="Park D."/>
            <person name="Pearson M."/>
            <person name="Richards J."/>
            <person name="Roberts A."/>
            <person name="Saif S."/>
            <person name="Shea T.D."/>
            <person name="Shenoy N."/>
            <person name="Sisk P."/>
            <person name="Stolte C."/>
            <person name="Sykes S.N."/>
            <person name="Thomson T."/>
            <person name="Walk T."/>
            <person name="White J."/>
            <person name="Yandava C."/>
            <person name="Straight P."/>
            <person name="Clardy J."/>
            <person name="Hung D."/>
            <person name="Kolter R."/>
            <person name="Mekalanos J."/>
            <person name="Walker S."/>
            <person name="Walsh C.T."/>
            <person name="Wieland-Brown L.C."/>
            <person name="Haas B."/>
            <person name="Nusbaum C."/>
            <person name="Birren B."/>
        </authorList>
    </citation>
    <scope>NUCLEOTIDE SEQUENCE [LARGE SCALE GENOMIC DNA]</scope>
    <source>
        <strain evidence="2">Tu4000</strain>
    </source>
</reference>
<sequence length="405" mass="42913">MPKGICAAPNIPDTATALMWNPLRHLDRRLCVPFFLAKGTPPMFSRLPLRIAVTALAVTGLFAAAPSAPAIGQGSPTVSSAASKSPSAGVTVKMSDTVADRLGTGRKALMDAVSADVLSRSHDARGLAPEAAVTKLAAEGREVVVDVRTVSRDWARGVAYVEASRKRHGEPEGWLYIAHRKDGRWTSGLEGDREFADYVARSPLVGKAERQTMTAYAEHKATPGTRVSPTGALANTNGLLLPWMPDYYMTLTGGPHAHDGATGYWSALDFAGGNASGRVRASREGTATSMCGAGGGWTRVIHPGGFSTDYYHMWNATYYNGTAISSSALLGNIGTDTCAGGSATGAHVHWSLRTYDANYVGQYTWLNGRTIGGWAWWNGSSQYSGCATRLGYTACPGTAIYNRTS</sequence>
<gene>
    <name evidence="2" type="ORF">SSRG_00179</name>
</gene>
<dbReference type="EMBL" id="GG657758">
    <property type="protein sequence ID" value="EFL37375.1"/>
    <property type="molecule type" value="Genomic_DNA"/>
</dbReference>
<dbReference type="HOGENOM" id="CLU_058006_0_0_11"/>
<evidence type="ECO:0000313" key="3">
    <source>
        <dbReference type="Proteomes" id="UP000002968"/>
    </source>
</evidence>
<dbReference type="AlphaFoldDB" id="D9XLZ3"/>
<evidence type="ECO:0000256" key="1">
    <source>
        <dbReference type="SAM" id="MobiDB-lite"/>
    </source>
</evidence>
<dbReference type="Proteomes" id="UP000002968">
    <property type="component" value="Unassembled WGS sequence"/>
</dbReference>
<dbReference type="STRING" id="467200.SSRG_00179"/>